<reference evidence="6" key="1">
    <citation type="journal article" date="2021" name="IMA Fungus">
        <title>Genomic characterization of three marine fungi, including Emericellopsis atlantica sp. nov. with signatures of a generalist lifestyle and marine biomass degradation.</title>
        <authorList>
            <person name="Hagestad O.C."/>
            <person name="Hou L."/>
            <person name="Andersen J.H."/>
            <person name="Hansen E.H."/>
            <person name="Altermark B."/>
            <person name="Li C."/>
            <person name="Kuhnert E."/>
            <person name="Cox R.J."/>
            <person name="Crous P.W."/>
            <person name="Spatafora J.W."/>
            <person name="Lail K."/>
            <person name="Amirebrahimi M."/>
            <person name="Lipzen A."/>
            <person name="Pangilinan J."/>
            <person name="Andreopoulos W."/>
            <person name="Hayes R.D."/>
            <person name="Ng V."/>
            <person name="Grigoriev I.V."/>
            <person name="Jackson S.A."/>
            <person name="Sutton T.D.S."/>
            <person name="Dobson A.D.W."/>
            <person name="Rama T."/>
        </authorList>
    </citation>
    <scope>NUCLEOTIDE SEQUENCE</scope>
    <source>
        <strain evidence="6">TS7</strain>
    </source>
</reference>
<feature type="compositionally biased region" description="Polar residues" evidence="1">
    <location>
        <begin position="72"/>
        <end position="93"/>
    </location>
</feature>
<feature type="compositionally biased region" description="Polar residues" evidence="1">
    <location>
        <begin position="199"/>
        <end position="208"/>
    </location>
</feature>
<name>A0A9P7ZRI4_9HYPO</name>
<dbReference type="Pfam" id="PF24586">
    <property type="entry name" value="DUF7611"/>
    <property type="match status" value="1"/>
</dbReference>
<organism evidence="6 7">
    <name type="scientific">Emericellopsis atlantica</name>
    <dbReference type="NCBI Taxonomy" id="2614577"/>
    <lineage>
        <taxon>Eukaryota</taxon>
        <taxon>Fungi</taxon>
        <taxon>Dikarya</taxon>
        <taxon>Ascomycota</taxon>
        <taxon>Pezizomycotina</taxon>
        <taxon>Sordariomycetes</taxon>
        <taxon>Hypocreomycetidae</taxon>
        <taxon>Hypocreales</taxon>
        <taxon>Bionectriaceae</taxon>
        <taxon>Emericellopsis</taxon>
    </lineage>
</organism>
<dbReference type="OrthoDB" id="4356615at2759"/>
<evidence type="ECO:0000259" key="2">
    <source>
        <dbReference type="Pfam" id="PF24586"/>
    </source>
</evidence>
<comment type="caution">
    <text evidence="6">The sequence shown here is derived from an EMBL/GenBank/DDBJ whole genome shotgun (WGS) entry which is preliminary data.</text>
</comment>
<feature type="domain" description="DUF7612" evidence="3">
    <location>
        <begin position="717"/>
        <end position="849"/>
    </location>
</feature>
<proteinExistence type="predicted"/>
<dbReference type="Pfam" id="PF24587">
    <property type="entry name" value="DUF7612"/>
    <property type="match status" value="1"/>
</dbReference>
<evidence type="ECO:0000313" key="7">
    <source>
        <dbReference type="Proteomes" id="UP000887229"/>
    </source>
</evidence>
<dbReference type="GeneID" id="70290704"/>
<dbReference type="AlphaFoldDB" id="A0A9P7ZRI4"/>
<feature type="compositionally biased region" description="Polar residues" evidence="1">
    <location>
        <begin position="313"/>
        <end position="332"/>
    </location>
</feature>
<feature type="domain" description="DUF7614" evidence="5">
    <location>
        <begin position="1010"/>
        <end position="1142"/>
    </location>
</feature>
<feature type="compositionally biased region" description="Pro residues" evidence="1">
    <location>
        <begin position="56"/>
        <end position="65"/>
    </location>
</feature>
<dbReference type="EMBL" id="MU251246">
    <property type="protein sequence ID" value="KAG9256999.1"/>
    <property type="molecule type" value="Genomic_DNA"/>
</dbReference>
<gene>
    <name evidence="6" type="ORF">F5Z01DRAFT_444593</name>
</gene>
<feature type="compositionally biased region" description="Polar residues" evidence="1">
    <location>
        <begin position="380"/>
        <end position="390"/>
    </location>
</feature>
<feature type="domain" description="DUF7611" evidence="2">
    <location>
        <begin position="560"/>
        <end position="715"/>
    </location>
</feature>
<evidence type="ECO:0000259" key="3">
    <source>
        <dbReference type="Pfam" id="PF24587"/>
    </source>
</evidence>
<dbReference type="InterPro" id="IPR056030">
    <property type="entry name" value="DUF7611"/>
</dbReference>
<feature type="compositionally biased region" description="Low complexity" evidence="1">
    <location>
        <begin position="334"/>
        <end position="353"/>
    </location>
</feature>
<evidence type="ECO:0000256" key="1">
    <source>
        <dbReference type="SAM" id="MobiDB-lite"/>
    </source>
</evidence>
<evidence type="ECO:0000259" key="5">
    <source>
        <dbReference type="Pfam" id="PF24589"/>
    </source>
</evidence>
<dbReference type="InterPro" id="IPR056032">
    <property type="entry name" value="DUF7613"/>
</dbReference>
<dbReference type="Proteomes" id="UP000887229">
    <property type="component" value="Unassembled WGS sequence"/>
</dbReference>
<sequence>MDNELYASEGRSSRRDRLMGKLFKGKERKAQEQNESRASLDAFLHNSADNLTVTHAPPPPPPPTSIPKLSKLDTTVSRFPQALGVNQQAQQNRPLALSRPDINTPRPSPRPNKKGLLVRFADTYPEVIGEGGDETDVPTVEISKRKKSRPAKASAAPTPPPHRSPLPSPGPEPVRAPAPVARSAPSGPPDDFQPKPLARTQTGYSSIYTPEADESARTHEQPPPIPLPRVQQPVEADQQNIGGSPPANTLRPGRANSARYLDTTGRNDEARRSFIEVQRAHMRQDEGQALARASRTVSAADQDWEDSDKLPPSSVNSSPEQSRQQLASSEADPSNPSISYSPAASIYSSESDSGNAYQRMEPNRQASVLSQHAPPRLSSREPSAVSQNELPQLRTPLRQASFKLHDVVVAATDDALQTFVARTKHLFELFRLHAETVKPLSNSTLKDCARAGVWWFLKGRMGLEASIREKTTTPQHQMQNEIDRQQAYTNLAKGYWLCAETVPEVAKVQGTSPDDEVAEVTEALVSALKKLSMSMKRNGLLPPEEAFLPQTIDKSIWVEYPPLSQDLVALLSGNWGSGLSAMQHPLSTLHLLDAFPVSDSADNFSYGRVAADVYLMEQGRESQRLHLPSMVSMVRPKKHTGLVFVLANQNGTLQLAIQENKNAGPVWDDIRWRSDTCALDIKLPRGFMLVVQLTQHDFRSLWNMYDFGAKVKATLYPKSDEVIVFRNTLKSFQYVDADPNSRIFPKEAVPHCEVALFERIFKESGPQGIRNWHRGFRVAVVTGTQTRTLSGVQHNYPPSMPVQFGFFRVEGEAPALSLRFENGRQRGRMNLTFNEDKERIKFHSLLTGTALDHDEQIYADVALKAVTLSQSLREPLGMSPFSRMPWKAAKIVNEEMGPSGEQPPTVLADKLKMILEYQNGTIADRINIGPGELRLRLEVTNAKMLRIMRQPQADMTMAVSEAQVPKELPRNFADALQLVKMNPTIRTLEFGSLKDLHSFQAALTGYEVVFDALAATFAIARRRMVVPIHKKWEASYTRIQLVKQDDKLQLLAFFEEFHHGHCMGFVLKGTDVYETFNRSNKSGLRFIDAKFPLPRLPVDKDGDYDDMAFVSLDLPDLPGEHDDISITFENETDRDNLVQCLPAPVKGSTRMSSRLK</sequence>
<dbReference type="Pfam" id="PF24588">
    <property type="entry name" value="DUF7613"/>
    <property type="match status" value="1"/>
</dbReference>
<dbReference type="InterPro" id="IPR056033">
    <property type="entry name" value="DUF7614"/>
</dbReference>
<feature type="region of interest" description="Disordered" evidence="1">
    <location>
        <begin position="1"/>
        <end position="390"/>
    </location>
</feature>
<dbReference type="Pfam" id="PF24589">
    <property type="entry name" value="DUF7614"/>
    <property type="match status" value="1"/>
</dbReference>
<feature type="compositionally biased region" description="Pro residues" evidence="1">
    <location>
        <begin position="157"/>
        <end position="176"/>
    </location>
</feature>
<feature type="domain" description="DUF7613" evidence="4">
    <location>
        <begin position="853"/>
        <end position="1004"/>
    </location>
</feature>
<keyword evidence="7" id="KW-1185">Reference proteome</keyword>
<evidence type="ECO:0000313" key="6">
    <source>
        <dbReference type="EMBL" id="KAG9256999.1"/>
    </source>
</evidence>
<evidence type="ECO:0000259" key="4">
    <source>
        <dbReference type="Pfam" id="PF24588"/>
    </source>
</evidence>
<dbReference type="InterPro" id="IPR056031">
    <property type="entry name" value="DUF7612"/>
</dbReference>
<accession>A0A9P7ZRI4</accession>
<dbReference type="RefSeq" id="XP_046120923.1">
    <property type="nucleotide sequence ID" value="XM_046259801.1"/>
</dbReference>
<feature type="compositionally biased region" description="Basic and acidic residues" evidence="1">
    <location>
        <begin position="265"/>
        <end position="286"/>
    </location>
</feature>
<feature type="compositionally biased region" description="Basic and acidic residues" evidence="1">
    <location>
        <begin position="11"/>
        <end position="35"/>
    </location>
</feature>
<protein>
    <submittedName>
        <fullName evidence="6">Uncharacterized protein</fullName>
    </submittedName>
</protein>